<evidence type="ECO:0000313" key="3">
    <source>
        <dbReference type="Proteomes" id="UP000010959"/>
    </source>
</evidence>
<feature type="region of interest" description="Disordered" evidence="1">
    <location>
        <begin position="55"/>
        <end position="77"/>
    </location>
</feature>
<evidence type="ECO:0000256" key="1">
    <source>
        <dbReference type="SAM" id="MobiDB-lite"/>
    </source>
</evidence>
<name>L7CJR2_RHOBT</name>
<dbReference type="Proteomes" id="UP000010959">
    <property type="component" value="Unassembled WGS sequence"/>
</dbReference>
<evidence type="ECO:0000313" key="2">
    <source>
        <dbReference type="EMBL" id="ELP33311.1"/>
    </source>
</evidence>
<dbReference type="AlphaFoldDB" id="L7CJR2"/>
<sequence length="77" mass="8669">MFGDLSAQVGEQAGHQLVTCLFWHRYRAVVWQDERFDQVALPITFEFHAIFASTAGNGRPLPESEGSMYPTVDDLPI</sequence>
<gene>
    <name evidence="2" type="ORF">RBSWK_02757</name>
</gene>
<comment type="caution">
    <text evidence="2">The sequence shown here is derived from an EMBL/GenBank/DDBJ whole genome shotgun (WGS) entry which is preliminary data.</text>
</comment>
<organism evidence="2 3">
    <name type="scientific">Rhodopirellula baltica SWK14</name>
    <dbReference type="NCBI Taxonomy" id="993516"/>
    <lineage>
        <taxon>Bacteria</taxon>
        <taxon>Pseudomonadati</taxon>
        <taxon>Planctomycetota</taxon>
        <taxon>Planctomycetia</taxon>
        <taxon>Pirellulales</taxon>
        <taxon>Pirellulaceae</taxon>
        <taxon>Rhodopirellula</taxon>
    </lineage>
</organism>
<accession>L7CJR2</accession>
<reference evidence="2 3" key="1">
    <citation type="journal article" date="2013" name="Mar. Genomics">
        <title>Expression of sulfatases in Rhodopirellula baltica and the diversity of sulfatases in the genus Rhodopirellula.</title>
        <authorList>
            <person name="Wegner C.E."/>
            <person name="Richter-Heitmann T."/>
            <person name="Klindworth A."/>
            <person name="Klockow C."/>
            <person name="Richter M."/>
            <person name="Achstetter T."/>
            <person name="Glockner F.O."/>
            <person name="Harder J."/>
        </authorList>
    </citation>
    <scope>NUCLEOTIDE SEQUENCE [LARGE SCALE GENOMIC DNA]</scope>
    <source>
        <strain evidence="2 3">SWK14</strain>
    </source>
</reference>
<proteinExistence type="predicted"/>
<protein>
    <submittedName>
        <fullName evidence="2">Uncharacterized protein</fullName>
    </submittedName>
</protein>
<dbReference type="EMBL" id="AMWG01000066">
    <property type="protein sequence ID" value="ELP33311.1"/>
    <property type="molecule type" value="Genomic_DNA"/>
</dbReference>